<dbReference type="EMBL" id="QXLS01000006">
    <property type="protein sequence ID" value="RKA06534.1"/>
    <property type="molecule type" value="Genomic_DNA"/>
</dbReference>
<evidence type="ECO:0000313" key="1">
    <source>
        <dbReference type="EMBL" id="RKA06534.1"/>
    </source>
</evidence>
<gene>
    <name evidence="1" type="ORF">DYZ80_02429</name>
</gene>
<accession>A0AB37NEK8</accession>
<proteinExistence type="predicted"/>
<evidence type="ECO:0000313" key="2">
    <source>
        <dbReference type="Proteomes" id="UP000272537"/>
    </source>
</evidence>
<sequence length="36" mass="4195">MEKSDSCFFLCKKTIDKQNATVYNEVVLKMFEAVSF</sequence>
<name>A0AB37NEK8_LISMN</name>
<dbReference type="AlphaFoldDB" id="A0AB37NEK8"/>
<reference evidence="1 2" key="1">
    <citation type="journal article" date="2018" name="BMC Genomics">
        <title>Genes significantly associated with lineage II food isolates of Listeria monocytogenes.</title>
        <authorList>
            <person name="Pirone-Davies C."/>
            <person name="Chen Y."/>
            <person name="Pightling A."/>
            <person name="Ryan G."/>
            <person name="Wang Y."/>
            <person name="Yao K."/>
            <person name="Hoffmann M."/>
            <person name="Allard M.W."/>
        </authorList>
    </citation>
    <scope>NUCLEOTIDE SEQUENCE [LARGE SCALE GENOMIC DNA]</scope>
    <source>
        <strain evidence="1 2">PNUSAL000550</strain>
    </source>
</reference>
<organism evidence="1 2">
    <name type="scientific">Listeria monocytogenes</name>
    <dbReference type="NCBI Taxonomy" id="1639"/>
    <lineage>
        <taxon>Bacteria</taxon>
        <taxon>Bacillati</taxon>
        <taxon>Bacillota</taxon>
        <taxon>Bacilli</taxon>
        <taxon>Bacillales</taxon>
        <taxon>Listeriaceae</taxon>
        <taxon>Listeria</taxon>
    </lineage>
</organism>
<comment type="caution">
    <text evidence="1">The sequence shown here is derived from an EMBL/GenBank/DDBJ whole genome shotgun (WGS) entry which is preliminary data.</text>
</comment>
<dbReference type="Proteomes" id="UP000272537">
    <property type="component" value="Unassembled WGS sequence"/>
</dbReference>
<protein>
    <submittedName>
        <fullName evidence="1">Uncharacterized protein</fullName>
    </submittedName>
</protein>